<protein>
    <submittedName>
        <fullName evidence="2">Uncharacterized protein</fullName>
    </submittedName>
</protein>
<sequence length="110" mass="11628">MTPSASHLALSTSLPPSPPSPNPVHQYRSPSHPGRLEVVPKVSATTADNRALPAYGPRHSRRPVSRGQHRPLTGFYSPLHGRRKTLGAGASCSTGARHIVCVVARLGVQG</sequence>
<evidence type="ECO:0000313" key="2">
    <source>
        <dbReference type="EMBL" id="KAL2285815.1"/>
    </source>
</evidence>
<accession>A0ABR4ETP4</accession>
<reference evidence="2 3" key="1">
    <citation type="submission" date="2024-03" db="EMBL/GenBank/DDBJ databases">
        <title>A high-quality draft genome sequence of Diaporthe vaccinii, a causative agent of upright dieback and viscid rot disease in cranberry plants.</title>
        <authorList>
            <person name="Sarrasin M."/>
            <person name="Lang B.F."/>
            <person name="Burger G."/>
        </authorList>
    </citation>
    <scope>NUCLEOTIDE SEQUENCE [LARGE SCALE GENOMIC DNA]</scope>
    <source>
        <strain evidence="2 3">IS7</strain>
    </source>
</reference>
<comment type="caution">
    <text evidence="2">The sequence shown here is derived from an EMBL/GenBank/DDBJ whole genome shotgun (WGS) entry which is preliminary data.</text>
</comment>
<feature type="compositionally biased region" description="Low complexity" evidence="1">
    <location>
        <begin position="1"/>
        <end position="14"/>
    </location>
</feature>
<feature type="region of interest" description="Disordered" evidence="1">
    <location>
        <begin position="1"/>
        <end position="80"/>
    </location>
</feature>
<name>A0ABR4ETP4_9PEZI</name>
<dbReference type="EMBL" id="JBAWTH010000028">
    <property type="protein sequence ID" value="KAL2285815.1"/>
    <property type="molecule type" value="Genomic_DNA"/>
</dbReference>
<feature type="compositionally biased region" description="Basic residues" evidence="1">
    <location>
        <begin position="58"/>
        <end position="69"/>
    </location>
</feature>
<dbReference type="Proteomes" id="UP001600888">
    <property type="component" value="Unassembled WGS sequence"/>
</dbReference>
<keyword evidence="3" id="KW-1185">Reference proteome</keyword>
<organism evidence="2 3">
    <name type="scientific">Diaporthe vaccinii</name>
    <dbReference type="NCBI Taxonomy" id="105482"/>
    <lineage>
        <taxon>Eukaryota</taxon>
        <taxon>Fungi</taxon>
        <taxon>Dikarya</taxon>
        <taxon>Ascomycota</taxon>
        <taxon>Pezizomycotina</taxon>
        <taxon>Sordariomycetes</taxon>
        <taxon>Sordariomycetidae</taxon>
        <taxon>Diaporthales</taxon>
        <taxon>Diaporthaceae</taxon>
        <taxon>Diaporthe</taxon>
        <taxon>Diaporthe eres species complex</taxon>
    </lineage>
</organism>
<gene>
    <name evidence="2" type="ORF">FJTKL_07534</name>
</gene>
<evidence type="ECO:0000256" key="1">
    <source>
        <dbReference type="SAM" id="MobiDB-lite"/>
    </source>
</evidence>
<evidence type="ECO:0000313" key="3">
    <source>
        <dbReference type="Proteomes" id="UP001600888"/>
    </source>
</evidence>
<proteinExistence type="predicted"/>